<evidence type="ECO:0000313" key="10">
    <source>
        <dbReference type="EMBL" id="MFC3228155.1"/>
    </source>
</evidence>
<keyword evidence="5 7" id="KW-0067">ATP-binding</keyword>
<dbReference type="InterPro" id="IPR011761">
    <property type="entry name" value="ATP-grasp"/>
</dbReference>
<dbReference type="PROSITE" id="PS00867">
    <property type="entry name" value="CPSASE_2"/>
    <property type="match status" value="1"/>
</dbReference>
<protein>
    <recommendedName>
        <fullName evidence="2">biotin carboxylase</fullName>
        <ecNumber evidence="2">6.3.4.14</ecNumber>
    </recommendedName>
</protein>
<evidence type="ECO:0000313" key="11">
    <source>
        <dbReference type="Proteomes" id="UP001595528"/>
    </source>
</evidence>
<keyword evidence="4 7" id="KW-0547">Nucleotide-binding</keyword>
<dbReference type="InterPro" id="IPR016185">
    <property type="entry name" value="PreATP-grasp_dom_sf"/>
</dbReference>
<evidence type="ECO:0000259" key="9">
    <source>
        <dbReference type="PROSITE" id="PS50979"/>
    </source>
</evidence>
<dbReference type="Pfam" id="PF00289">
    <property type="entry name" value="Biotin_carb_N"/>
    <property type="match status" value="1"/>
</dbReference>
<keyword evidence="11" id="KW-1185">Reference proteome</keyword>
<evidence type="ECO:0000256" key="5">
    <source>
        <dbReference type="ARBA" id="ARBA00022840"/>
    </source>
</evidence>
<keyword evidence="3" id="KW-0436">Ligase</keyword>
<dbReference type="SUPFAM" id="SSF51246">
    <property type="entry name" value="Rudiment single hybrid motif"/>
    <property type="match status" value="1"/>
</dbReference>
<evidence type="ECO:0000256" key="1">
    <source>
        <dbReference type="ARBA" id="ARBA00003761"/>
    </source>
</evidence>
<sequence length="458" mass="48445">MAGIRRLLVANRGEIAVRVIRAAQALGIETVLAASAADRDSLGARLADRTVVLGPGPAAQSYLNPGLVVEAARGTGCDALHPGYGFLSEKPALARACAEHGIAFVGPPPDTIEQMGDKLAARAVAKAAGVPLLPGSAAVESSAEAAKVAAEVGYPVLLKAAAGGGGRGMMIADDEPALHEAFETASTEARAAFGDGTLYVERFIRNARHIEVQVLADGRGKVLHLGERDCSVQRRYQKVIEEGPAATVAPEVRAAIQQAAVKLISTLDYANAGTVEFLYDADRAEFFFIEVNARIQVEHPVTELITGQDLVAWQLRIAGGEPLTLEQADIALDGHAIECRINAEDPANGFRPSPGRVQGFAAPADPAVRFDTYLAEGALVPPFYDSMVGKLLVHGTDRDDAIARMLAALDALRIDGLSTNQEFHTFVLRHPDFAAGRVHTRWLETVGMDAFLARESAA</sequence>
<dbReference type="Pfam" id="PF02786">
    <property type="entry name" value="CPSase_L_D2"/>
    <property type="match status" value="1"/>
</dbReference>
<evidence type="ECO:0000256" key="3">
    <source>
        <dbReference type="ARBA" id="ARBA00022598"/>
    </source>
</evidence>
<dbReference type="Gene3D" id="3.30.470.20">
    <property type="entry name" value="ATP-grasp fold, B domain"/>
    <property type="match status" value="1"/>
</dbReference>
<dbReference type="InterPro" id="IPR005481">
    <property type="entry name" value="BC-like_N"/>
</dbReference>
<dbReference type="SUPFAM" id="SSF52440">
    <property type="entry name" value="PreATP-grasp domain"/>
    <property type="match status" value="1"/>
</dbReference>
<evidence type="ECO:0000256" key="2">
    <source>
        <dbReference type="ARBA" id="ARBA00013263"/>
    </source>
</evidence>
<feature type="domain" description="ATP-grasp" evidence="8">
    <location>
        <begin position="122"/>
        <end position="319"/>
    </location>
</feature>
<evidence type="ECO:0000256" key="4">
    <source>
        <dbReference type="ARBA" id="ARBA00022741"/>
    </source>
</evidence>
<dbReference type="Proteomes" id="UP001595528">
    <property type="component" value="Unassembled WGS sequence"/>
</dbReference>
<dbReference type="EC" id="6.3.4.14" evidence="2"/>
<dbReference type="PROSITE" id="PS50979">
    <property type="entry name" value="BC"/>
    <property type="match status" value="1"/>
</dbReference>
<evidence type="ECO:0000256" key="7">
    <source>
        <dbReference type="PROSITE-ProRule" id="PRU00409"/>
    </source>
</evidence>
<dbReference type="PANTHER" id="PTHR48095">
    <property type="entry name" value="PYRUVATE CARBOXYLASE SUBUNIT A"/>
    <property type="match status" value="1"/>
</dbReference>
<dbReference type="EMBL" id="JBHRTR010000028">
    <property type="protein sequence ID" value="MFC3228155.1"/>
    <property type="molecule type" value="Genomic_DNA"/>
</dbReference>
<reference evidence="11" key="1">
    <citation type="journal article" date="2019" name="Int. J. Syst. Evol. Microbiol.">
        <title>The Global Catalogue of Microorganisms (GCM) 10K type strain sequencing project: providing services to taxonomists for standard genome sequencing and annotation.</title>
        <authorList>
            <consortium name="The Broad Institute Genomics Platform"/>
            <consortium name="The Broad Institute Genome Sequencing Center for Infectious Disease"/>
            <person name="Wu L."/>
            <person name="Ma J."/>
        </authorList>
    </citation>
    <scope>NUCLEOTIDE SEQUENCE [LARGE SCALE GENOMIC DNA]</scope>
    <source>
        <strain evidence="11">KCTC 42964</strain>
    </source>
</reference>
<proteinExistence type="predicted"/>
<dbReference type="PANTHER" id="PTHR48095:SF2">
    <property type="entry name" value="BIOTIN CARBOXYLASE, CHLOROPLASTIC"/>
    <property type="match status" value="1"/>
</dbReference>
<dbReference type="InterPro" id="IPR005479">
    <property type="entry name" value="CPAse_ATP-bd"/>
</dbReference>
<gene>
    <name evidence="10" type="ORF">ACFOGJ_12995</name>
</gene>
<evidence type="ECO:0000259" key="8">
    <source>
        <dbReference type="PROSITE" id="PS50975"/>
    </source>
</evidence>
<comment type="caution">
    <text evidence="10">The sequence shown here is derived from an EMBL/GenBank/DDBJ whole genome shotgun (WGS) entry which is preliminary data.</text>
</comment>
<dbReference type="InterPro" id="IPR005482">
    <property type="entry name" value="Biotin_COase_C"/>
</dbReference>
<dbReference type="InterPro" id="IPR011054">
    <property type="entry name" value="Rudment_hybrid_motif"/>
</dbReference>
<dbReference type="PROSITE" id="PS50975">
    <property type="entry name" value="ATP_GRASP"/>
    <property type="match status" value="1"/>
</dbReference>
<accession>A0ABV7L0M2</accession>
<dbReference type="SMART" id="SM00878">
    <property type="entry name" value="Biotin_carb_C"/>
    <property type="match status" value="1"/>
</dbReference>
<comment type="function">
    <text evidence="1">This protein is a component of the acetyl coenzyme A carboxylase complex; first, biotin carboxylase catalyzes the carboxylation of the carrier protein and then the transcarboxylase transfers the carboxyl group to form malonyl-CoA.</text>
</comment>
<organism evidence="10 11">
    <name type="scientific">Marinibaculum pumilum</name>
    <dbReference type="NCBI Taxonomy" id="1766165"/>
    <lineage>
        <taxon>Bacteria</taxon>
        <taxon>Pseudomonadati</taxon>
        <taxon>Pseudomonadota</taxon>
        <taxon>Alphaproteobacteria</taxon>
        <taxon>Rhodospirillales</taxon>
        <taxon>Rhodospirillaceae</taxon>
        <taxon>Marinibaculum</taxon>
    </lineage>
</organism>
<dbReference type="RefSeq" id="WP_379901004.1">
    <property type="nucleotide sequence ID" value="NZ_JBHRTR010000028.1"/>
</dbReference>
<evidence type="ECO:0000256" key="6">
    <source>
        <dbReference type="ARBA" id="ARBA00048600"/>
    </source>
</evidence>
<feature type="domain" description="Biotin carboxylation" evidence="9">
    <location>
        <begin position="3"/>
        <end position="448"/>
    </location>
</feature>
<dbReference type="InterPro" id="IPR011764">
    <property type="entry name" value="Biotin_carboxylation_dom"/>
</dbReference>
<name>A0ABV7L0M2_9PROT</name>
<dbReference type="PROSITE" id="PS00866">
    <property type="entry name" value="CPSASE_1"/>
    <property type="match status" value="1"/>
</dbReference>
<dbReference type="InterPro" id="IPR051602">
    <property type="entry name" value="ACC_Biotin_Carboxylase"/>
</dbReference>
<dbReference type="NCBIfam" id="NF006367">
    <property type="entry name" value="PRK08591.1"/>
    <property type="match status" value="1"/>
</dbReference>
<dbReference type="SUPFAM" id="SSF56059">
    <property type="entry name" value="Glutathione synthetase ATP-binding domain-like"/>
    <property type="match status" value="1"/>
</dbReference>
<comment type="catalytic activity">
    <reaction evidence="6">
        <text>N(6)-biotinyl-L-lysyl-[protein] + hydrogencarbonate + ATP = N(6)-carboxybiotinyl-L-lysyl-[protein] + ADP + phosphate + H(+)</text>
        <dbReference type="Rhea" id="RHEA:13501"/>
        <dbReference type="Rhea" id="RHEA-COMP:10505"/>
        <dbReference type="Rhea" id="RHEA-COMP:10506"/>
        <dbReference type="ChEBI" id="CHEBI:15378"/>
        <dbReference type="ChEBI" id="CHEBI:17544"/>
        <dbReference type="ChEBI" id="CHEBI:30616"/>
        <dbReference type="ChEBI" id="CHEBI:43474"/>
        <dbReference type="ChEBI" id="CHEBI:83144"/>
        <dbReference type="ChEBI" id="CHEBI:83145"/>
        <dbReference type="ChEBI" id="CHEBI:456216"/>
        <dbReference type="EC" id="6.3.4.14"/>
    </reaction>
</comment>
<dbReference type="Pfam" id="PF02785">
    <property type="entry name" value="Biotin_carb_C"/>
    <property type="match status" value="1"/>
</dbReference>